<dbReference type="KEGG" id="smr:Smar_1116"/>
<dbReference type="Proteomes" id="UP000000254">
    <property type="component" value="Chromosome"/>
</dbReference>
<dbReference type="eggNOG" id="arCOG04132">
    <property type="taxonomic scope" value="Archaea"/>
</dbReference>
<dbReference type="AlphaFoldDB" id="A3DNK2"/>
<dbReference type="HOGENOM" id="CLU_543624_0_0_2"/>
<evidence type="ECO:0000313" key="2">
    <source>
        <dbReference type="Proteomes" id="UP000000254"/>
    </source>
</evidence>
<accession>A3DNK2</accession>
<evidence type="ECO:0000313" key="1">
    <source>
        <dbReference type="EMBL" id="ABN70212.1"/>
    </source>
</evidence>
<dbReference type="EMBL" id="CP000575">
    <property type="protein sequence ID" value="ABN70212.1"/>
    <property type="molecule type" value="Genomic_DNA"/>
</dbReference>
<organism evidence="1 2">
    <name type="scientific">Staphylothermus marinus (strain ATCC 43588 / DSM 3639 / JCM 9404 / F1)</name>
    <dbReference type="NCBI Taxonomy" id="399550"/>
    <lineage>
        <taxon>Archaea</taxon>
        <taxon>Thermoproteota</taxon>
        <taxon>Thermoprotei</taxon>
        <taxon>Desulfurococcales</taxon>
        <taxon>Desulfurococcaceae</taxon>
        <taxon>Staphylothermus</taxon>
    </lineage>
</organism>
<dbReference type="STRING" id="399550.Smar_1116"/>
<reference evidence="2" key="1">
    <citation type="journal article" date="2009" name="BMC Genomics">
        <title>The complete genome sequence of Staphylothermus marinus reveals differences in sulfur metabolism among heterotrophic Crenarchaeota.</title>
        <authorList>
            <person name="Anderson I.J."/>
            <person name="Dharmarajan L."/>
            <person name="Rodriguez J."/>
            <person name="Hooper S."/>
            <person name="Porat I."/>
            <person name="Ulrich L.E."/>
            <person name="Elkins J.G."/>
            <person name="Mavromatis K."/>
            <person name="Sun H."/>
            <person name="Land M."/>
            <person name="Lapidus A."/>
            <person name="Lucas S."/>
            <person name="Barry K."/>
            <person name="Huber H."/>
            <person name="Zhulin I.B."/>
            <person name="Whitman W.B."/>
            <person name="Mukhopadhyay B."/>
            <person name="Woese C."/>
            <person name="Bristow J."/>
            <person name="Kyrpides N."/>
        </authorList>
    </citation>
    <scope>NUCLEOTIDE SEQUENCE [LARGE SCALE GENOMIC DNA]</scope>
    <source>
        <strain evidence="2">ATCC 43588 / DSM 3639 / JCM 9404 / F1</strain>
    </source>
</reference>
<protein>
    <recommendedName>
        <fullName evidence="3">DUF2139 domain-containing protein</fullName>
    </recommendedName>
</protein>
<dbReference type="Pfam" id="PF09910">
    <property type="entry name" value="DUF2139"/>
    <property type="match status" value="1"/>
</dbReference>
<proteinExistence type="predicted"/>
<dbReference type="InterPro" id="IPR016675">
    <property type="entry name" value="UCP016666"/>
</dbReference>
<keyword evidence="2" id="KW-1185">Reference proteome</keyword>
<dbReference type="SUPFAM" id="SSF69304">
    <property type="entry name" value="Tricorn protease N-terminal domain"/>
    <property type="match status" value="1"/>
</dbReference>
<dbReference type="CAZy" id="GH122">
    <property type="family name" value="Glycoside Hydrolase Family 122"/>
</dbReference>
<evidence type="ECO:0008006" key="3">
    <source>
        <dbReference type="Google" id="ProtNLM"/>
    </source>
</evidence>
<sequence>MLTHIIDYLGEYPPNYGPEWGSGGIFGLKYHKGVLYYMLAFEAQGYFIDRGGIRKIYEFEKLGFKPVSGGDTYNAVYAIDDSIYFGGWVHAPAIYRGRTSKGATIDFRNKYSHVHKYDISNNEVSLIWKESMHDPEKWVGEISEIIYDPYEQKLLLARADGHTNLGVYELDPSSGKTRKILDEPALKGAINLDYACFSIHYFPKSFNGIECVDLIERKTLIDKFDPGKYTIDDGDVLYPLVGPVSSLYGRVFAFMKGGVLVYNPVLGEKYFVRLLDIPYSQLGPARANAKIFGGGVIVPYNMFVHSVINPTNEFEEKAKKATNTIISPTLLLYIAPPLVKIIGAFGARITSVEVIGDQILLAHNTMANTYRYDASPYDQGIRGFTVLNTSIINNSPPSVTIVVPGWMIKDKVFGGIPLTGYRYPELIIITKKENQLTINEYMFTLPPMLTHNEKISINSGRNRIHLNNYSGIVSFKFDKSLNEDDLVIIYLR</sequence>
<reference evidence="1 2" key="2">
    <citation type="journal article" date="2009" name="Stand. Genomic Sci.">
        <title>Complete genome sequence of Staphylothermus marinus Stetter and Fiala 1986 type strain F1.</title>
        <authorList>
            <person name="Anderson I.J."/>
            <person name="Sun H."/>
            <person name="Lapidus A."/>
            <person name="Copeland A."/>
            <person name="Glavina Del Rio T."/>
            <person name="Tice H."/>
            <person name="Dalin E."/>
            <person name="Lucas S."/>
            <person name="Barry K."/>
            <person name="Land M."/>
            <person name="Richardson P."/>
            <person name="Huber H."/>
            <person name="Kyrpides N.C."/>
        </authorList>
    </citation>
    <scope>NUCLEOTIDE SEQUENCE [LARGE SCALE GENOMIC DNA]</scope>
    <source>
        <strain evidence="2">ATCC 43588 / DSM 3639 / JCM 9404 / F1</strain>
    </source>
</reference>
<name>A3DNK2_STAMF</name>
<gene>
    <name evidence="1" type="ordered locus">Smar_1116</name>
</gene>